<reference evidence="3" key="1">
    <citation type="submission" date="2019-07" db="EMBL/GenBank/DDBJ databases">
        <title>Annotation for the trematode Paragonimus miyazaki's.</title>
        <authorList>
            <person name="Choi Y.-J."/>
        </authorList>
    </citation>
    <scope>NUCLEOTIDE SEQUENCE</scope>
    <source>
        <strain evidence="3">Japan</strain>
    </source>
</reference>
<sequence>MNLSRDERCLAYSLLACNVYLSSLDDVSGGNEVSLIGQSHNQRGISKTFAVCFDGSGTHLYTGHNAGFFGVYDIPTGSSECVPVSPSATRDVNAVTTIDPGGNVLLTGGDDTNIRLFDTRALNKGSLAVFVGHMDGITYLDTNADGYYFLSNSKDQTVRLWDLRKHTKPGTERQLRPRCNWDYRLHSVPRIYDNPRHMESGSSRGDQSLLTLRGHTVRFTLIRARFSPVHITGQRYAYAGSTMGGWCIWDLFTGKLLHRNSHGSQAVRDVHWHPWEPMAIASELNGSLTCWKCFPRNTSDSIDDSVDEPLTVSERDQFDRADPDGSLYRHRLEECGLRYRFPKQDANYLSDTSLSSMYAEESEETSSTDSDGYHRVMFGNVLGTSDEDDPDFPAELSMNQDEPTFPSLPTTRSQTQSRRRRSRPPEFDSQATDHNPCATSSNVDDADATSDRPSVESTPQCNQPKRRTDE</sequence>
<accession>A0A8S9YZW6</accession>
<dbReference type="Gene3D" id="2.130.10.10">
    <property type="entry name" value="YVTN repeat-like/Quinoprotein amine dehydrogenase"/>
    <property type="match status" value="2"/>
</dbReference>
<dbReference type="InterPro" id="IPR051859">
    <property type="entry name" value="DCAF"/>
</dbReference>
<feature type="region of interest" description="Disordered" evidence="2">
    <location>
        <begin position="380"/>
        <end position="470"/>
    </location>
</feature>
<dbReference type="GO" id="GO:0043161">
    <property type="term" value="P:proteasome-mediated ubiquitin-dependent protein catabolic process"/>
    <property type="evidence" value="ECO:0007669"/>
    <property type="project" value="TreeGrafter"/>
</dbReference>
<dbReference type="PANTHER" id="PTHR19847:SF7">
    <property type="entry name" value="DDB1- AND CUL4-ASSOCIATED FACTOR 11"/>
    <property type="match status" value="1"/>
</dbReference>
<proteinExistence type="predicted"/>
<organism evidence="3 4">
    <name type="scientific">Paragonimus skrjabini miyazakii</name>
    <dbReference type="NCBI Taxonomy" id="59628"/>
    <lineage>
        <taxon>Eukaryota</taxon>
        <taxon>Metazoa</taxon>
        <taxon>Spiralia</taxon>
        <taxon>Lophotrochozoa</taxon>
        <taxon>Platyhelminthes</taxon>
        <taxon>Trematoda</taxon>
        <taxon>Digenea</taxon>
        <taxon>Plagiorchiida</taxon>
        <taxon>Troglotremata</taxon>
        <taxon>Troglotrematidae</taxon>
        <taxon>Paragonimus</taxon>
    </lineage>
</organism>
<dbReference type="SUPFAM" id="SSF50978">
    <property type="entry name" value="WD40 repeat-like"/>
    <property type="match status" value="1"/>
</dbReference>
<dbReference type="PANTHER" id="PTHR19847">
    <property type="entry name" value="DDB1- AND CUL4-ASSOCIATED FACTOR 11"/>
    <property type="match status" value="1"/>
</dbReference>
<dbReference type="PROSITE" id="PS50082">
    <property type="entry name" value="WD_REPEATS_2"/>
    <property type="match status" value="1"/>
</dbReference>
<dbReference type="GO" id="GO:0080008">
    <property type="term" value="C:Cul4-RING E3 ubiquitin ligase complex"/>
    <property type="evidence" value="ECO:0007669"/>
    <property type="project" value="TreeGrafter"/>
</dbReference>
<dbReference type="EMBL" id="JTDE01002487">
    <property type="protein sequence ID" value="KAF7257298.1"/>
    <property type="molecule type" value="Genomic_DNA"/>
</dbReference>
<dbReference type="InterPro" id="IPR015943">
    <property type="entry name" value="WD40/YVTN_repeat-like_dom_sf"/>
</dbReference>
<feature type="compositionally biased region" description="Polar residues" evidence="2">
    <location>
        <begin position="429"/>
        <end position="443"/>
    </location>
</feature>
<protein>
    <submittedName>
        <fullName evidence="3">Uncharacterized protein</fullName>
    </submittedName>
</protein>
<evidence type="ECO:0000313" key="4">
    <source>
        <dbReference type="Proteomes" id="UP000822476"/>
    </source>
</evidence>
<feature type="repeat" description="WD" evidence="1">
    <location>
        <begin position="130"/>
        <end position="171"/>
    </location>
</feature>
<dbReference type="PROSITE" id="PS50294">
    <property type="entry name" value="WD_REPEATS_REGION"/>
    <property type="match status" value="1"/>
</dbReference>
<comment type="caution">
    <text evidence="3">The sequence shown here is derived from an EMBL/GenBank/DDBJ whole genome shotgun (WGS) entry which is preliminary data.</text>
</comment>
<gene>
    <name evidence="3" type="ORF">EG68_05668</name>
</gene>
<dbReference type="Pfam" id="PF00400">
    <property type="entry name" value="WD40"/>
    <property type="match status" value="2"/>
</dbReference>
<dbReference type="OrthoDB" id="63070at2759"/>
<evidence type="ECO:0000313" key="3">
    <source>
        <dbReference type="EMBL" id="KAF7257298.1"/>
    </source>
</evidence>
<dbReference type="SMART" id="SM00320">
    <property type="entry name" value="WD40"/>
    <property type="match status" value="5"/>
</dbReference>
<keyword evidence="1" id="KW-0853">WD repeat</keyword>
<dbReference type="Proteomes" id="UP000822476">
    <property type="component" value="Unassembled WGS sequence"/>
</dbReference>
<evidence type="ECO:0000256" key="2">
    <source>
        <dbReference type="SAM" id="MobiDB-lite"/>
    </source>
</evidence>
<name>A0A8S9YZW6_9TREM</name>
<dbReference type="AlphaFoldDB" id="A0A8S9YZW6"/>
<evidence type="ECO:0000256" key="1">
    <source>
        <dbReference type="PROSITE-ProRule" id="PRU00221"/>
    </source>
</evidence>
<keyword evidence="4" id="KW-1185">Reference proteome</keyword>
<dbReference type="InterPro" id="IPR036322">
    <property type="entry name" value="WD40_repeat_dom_sf"/>
</dbReference>
<feature type="compositionally biased region" description="Basic and acidic residues" evidence="2">
    <location>
        <begin position="313"/>
        <end position="323"/>
    </location>
</feature>
<dbReference type="InterPro" id="IPR001680">
    <property type="entry name" value="WD40_rpt"/>
</dbReference>
<feature type="region of interest" description="Disordered" evidence="2">
    <location>
        <begin position="304"/>
        <end position="324"/>
    </location>
</feature>